<dbReference type="SUPFAM" id="SSF48403">
    <property type="entry name" value="Ankyrin repeat"/>
    <property type="match status" value="1"/>
</dbReference>
<keyword evidence="1" id="KW-0040">ANK repeat</keyword>
<dbReference type="Proteomes" id="UP001215151">
    <property type="component" value="Unassembled WGS sequence"/>
</dbReference>
<dbReference type="AlphaFoldDB" id="A0AAD7TWY6"/>
<name>A0AAD7TWY6_9APHY</name>
<dbReference type="PROSITE" id="PS50088">
    <property type="entry name" value="ANK_REPEAT"/>
    <property type="match status" value="1"/>
</dbReference>
<dbReference type="PROSITE" id="PS50297">
    <property type="entry name" value="ANK_REP_REGION"/>
    <property type="match status" value="1"/>
</dbReference>
<gene>
    <name evidence="3" type="ORF">ONZ51_g4399</name>
</gene>
<dbReference type="Gene3D" id="1.25.40.20">
    <property type="entry name" value="Ankyrin repeat-containing domain"/>
    <property type="match status" value="1"/>
</dbReference>
<feature type="region of interest" description="Disordered" evidence="2">
    <location>
        <begin position="482"/>
        <end position="607"/>
    </location>
</feature>
<evidence type="ECO:0000313" key="4">
    <source>
        <dbReference type="Proteomes" id="UP001215151"/>
    </source>
</evidence>
<feature type="compositionally biased region" description="Acidic residues" evidence="2">
    <location>
        <begin position="575"/>
        <end position="607"/>
    </location>
</feature>
<feature type="compositionally biased region" description="Basic and acidic residues" evidence="2">
    <location>
        <begin position="482"/>
        <end position="494"/>
    </location>
</feature>
<dbReference type="InterPro" id="IPR036770">
    <property type="entry name" value="Ankyrin_rpt-contain_sf"/>
</dbReference>
<comment type="caution">
    <text evidence="3">The sequence shown here is derived from an EMBL/GenBank/DDBJ whole genome shotgun (WGS) entry which is preliminary data.</text>
</comment>
<evidence type="ECO:0000256" key="2">
    <source>
        <dbReference type="SAM" id="MobiDB-lite"/>
    </source>
</evidence>
<sequence length="607" mass="67342">MVLDISRCKVTMRIQAHNVYPRILHHVFLDAVHPTEGKVGSITAFHIDRDRCAPGDFLEIMSKGLGECSAFAFALFDGCGRLKARIVEDEHSKRNGVWGQELDGGAILYVLDTQVPEKFDWGAVTSFLLRALARSKLATPRTFFLSDKTQKAATYPLHSLIASFGLGLPMVGEVLVQEAIQGAYLQDPTSVRKRDCRGFSPLHVAAYAGNVLAARTLLGLPVLSGIAEDVRARDNVDGRTPLEFCEDTIRDSREKAQMTVDADAWSGHGTNVLRIIFLLKKAAGEHIGLTEDEFVAQRRWGCTCGQCTAGWLSPKMRYRLFWQTKTMADAIDRARHAPEAFPLASDWPALSHIPPEILKKSLKSFYRDYAVVMRVISRVLARPGSAGLPTAANVCAELYGKVTGFFANGCGARDVMDFVLHSAMKQSPRGDGTWDQLQGGLATEGRPEAVAYVGMPACDNDLDFARVAEKLELGTHNRYRRRTDCGRHNDHVNADDNEDEDEDQDEDQDECEVEGEVEGEDEDQGEEVLDEHQEDKGEDADDDEAEDCEDGGEQDLDERENEDTDAFEEHAVDVNMDDDDDEEEDGDNEGGYDGEDEDEDECMDGYE</sequence>
<keyword evidence="4" id="KW-1185">Reference proteome</keyword>
<feature type="compositionally biased region" description="Acidic residues" evidence="2">
    <location>
        <begin position="536"/>
        <end position="566"/>
    </location>
</feature>
<protein>
    <submittedName>
        <fullName evidence="3">Uncharacterized protein</fullName>
    </submittedName>
</protein>
<reference evidence="3" key="1">
    <citation type="submission" date="2022-11" db="EMBL/GenBank/DDBJ databases">
        <title>Genome Sequence of Cubamyces cubensis.</title>
        <authorList>
            <person name="Buettner E."/>
        </authorList>
    </citation>
    <scope>NUCLEOTIDE SEQUENCE</scope>
    <source>
        <strain evidence="3">MPL-01</strain>
    </source>
</reference>
<dbReference type="InterPro" id="IPR002110">
    <property type="entry name" value="Ankyrin_rpt"/>
</dbReference>
<evidence type="ECO:0000313" key="3">
    <source>
        <dbReference type="EMBL" id="KAJ8487101.1"/>
    </source>
</evidence>
<accession>A0AAD7TWY6</accession>
<dbReference type="EMBL" id="JAPEVG010000085">
    <property type="protein sequence ID" value="KAJ8487101.1"/>
    <property type="molecule type" value="Genomic_DNA"/>
</dbReference>
<feature type="repeat" description="ANK" evidence="1">
    <location>
        <begin position="197"/>
        <end position="218"/>
    </location>
</feature>
<feature type="compositionally biased region" description="Acidic residues" evidence="2">
    <location>
        <begin position="495"/>
        <end position="529"/>
    </location>
</feature>
<proteinExistence type="predicted"/>
<organism evidence="3 4">
    <name type="scientific">Trametes cubensis</name>
    <dbReference type="NCBI Taxonomy" id="1111947"/>
    <lineage>
        <taxon>Eukaryota</taxon>
        <taxon>Fungi</taxon>
        <taxon>Dikarya</taxon>
        <taxon>Basidiomycota</taxon>
        <taxon>Agaricomycotina</taxon>
        <taxon>Agaricomycetes</taxon>
        <taxon>Polyporales</taxon>
        <taxon>Polyporaceae</taxon>
        <taxon>Trametes</taxon>
    </lineage>
</organism>
<evidence type="ECO:0000256" key="1">
    <source>
        <dbReference type="PROSITE-ProRule" id="PRU00023"/>
    </source>
</evidence>